<feature type="binding site" evidence="15">
    <location>
        <position position="216"/>
    </location>
    <ligand>
        <name>Ca(2+)</name>
        <dbReference type="ChEBI" id="CHEBI:29108"/>
        <label>2</label>
    </ligand>
</feature>
<keyword evidence="12" id="KW-0325">Glycoprotein</keyword>
<evidence type="ECO:0000256" key="15">
    <source>
        <dbReference type="PIRSR" id="PIRSR601621-2"/>
    </source>
</evidence>
<dbReference type="InterPro" id="IPR010255">
    <property type="entry name" value="Haem_peroxidase_sf"/>
</dbReference>
<feature type="disulfide bond" evidence="17">
    <location>
        <begin position="61"/>
        <end position="141"/>
    </location>
</feature>
<dbReference type="GO" id="GO:0000302">
    <property type="term" value="P:response to reactive oxygen species"/>
    <property type="evidence" value="ECO:0007669"/>
    <property type="project" value="TreeGrafter"/>
</dbReference>
<comment type="caution">
    <text evidence="21">The sequence shown here is derived from an EMBL/GenBank/DDBJ whole genome shotgun (WGS) entry which is preliminary data.</text>
</comment>
<evidence type="ECO:0000256" key="14">
    <source>
        <dbReference type="PIRSR" id="PIRSR601621-1"/>
    </source>
</evidence>
<organism evidence="21 22">
    <name type="scientific">Macrolepiota fuliginosa MF-IS2</name>
    <dbReference type="NCBI Taxonomy" id="1400762"/>
    <lineage>
        <taxon>Eukaryota</taxon>
        <taxon>Fungi</taxon>
        <taxon>Dikarya</taxon>
        <taxon>Basidiomycota</taxon>
        <taxon>Agaricomycotina</taxon>
        <taxon>Agaricomycetes</taxon>
        <taxon>Agaricomycetidae</taxon>
        <taxon>Agaricales</taxon>
        <taxon>Agaricineae</taxon>
        <taxon>Agaricaceae</taxon>
        <taxon>Macrolepiota</taxon>
    </lineage>
</organism>
<evidence type="ECO:0000256" key="8">
    <source>
        <dbReference type="ARBA" id="ARBA00022837"/>
    </source>
</evidence>
<dbReference type="InterPro" id="IPR019793">
    <property type="entry name" value="Peroxidases_heam-ligand_BS"/>
</dbReference>
<keyword evidence="22" id="KW-1185">Reference proteome</keyword>
<dbReference type="CDD" id="cd00692">
    <property type="entry name" value="ligninase"/>
    <property type="match status" value="1"/>
</dbReference>
<keyword evidence="11 17" id="KW-1015">Disulfide bond</keyword>
<dbReference type="Gene3D" id="1.10.520.10">
    <property type="match status" value="1"/>
</dbReference>
<keyword evidence="6 15" id="KW-0479">Metal-binding</keyword>
<feature type="chain" id="PRO_5040534436" description="Peroxidase" evidence="18">
    <location>
        <begin position="22"/>
        <end position="357"/>
    </location>
</feature>
<evidence type="ECO:0000256" key="11">
    <source>
        <dbReference type="ARBA" id="ARBA00023157"/>
    </source>
</evidence>
<reference evidence="21" key="1">
    <citation type="submission" date="2020-11" db="EMBL/GenBank/DDBJ databases">
        <authorList>
            <consortium name="DOE Joint Genome Institute"/>
            <person name="Ahrendt S."/>
            <person name="Riley R."/>
            <person name="Andreopoulos W."/>
            <person name="Labutti K."/>
            <person name="Pangilinan J."/>
            <person name="Ruiz-Duenas F.J."/>
            <person name="Barrasa J.M."/>
            <person name="Sanchez-Garcia M."/>
            <person name="Camarero S."/>
            <person name="Miyauchi S."/>
            <person name="Serrano A."/>
            <person name="Linde D."/>
            <person name="Babiker R."/>
            <person name="Drula E."/>
            <person name="Ayuso-Fernandez I."/>
            <person name="Pacheco R."/>
            <person name="Padilla G."/>
            <person name="Ferreira P."/>
            <person name="Barriuso J."/>
            <person name="Kellner H."/>
            <person name="Castanera R."/>
            <person name="Alfaro M."/>
            <person name="Ramirez L."/>
            <person name="Pisabarro A.G."/>
            <person name="Kuo A."/>
            <person name="Tritt A."/>
            <person name="Lipzen A."/>
            <person name="He G."/>
            <person name="Yan M."/>
            <person name="Ng V."/>
            <person name="Cullen D."/>
            <person name="Martin F."/>
            <person name="Rosso M.-N."/>
            <person name="Henrissat B."/>
            <person name="Hibbett D."/>
            <person name="Martinez A.T."/>
            <person name="Grigoriev I.V."/>
        </authorList>
    </citation>
    <scope>NUCLEOTIDE SEQUENCE</scope>
    <source>
        <strain evidence="21">MF-IS2</strain>
    </source>
</reference>
<keyword evidence="9 18" id="KW-0560">Oxidoreductase</keyword>
<evidence type="ECO:0000256" key="12">
    <source>
        <dbReference type="ARBA" id="ARBA00023180"/>
    </source>
</evidence>
<keyword evidence="13" id="KW-0376">Hydrogen peroxide</keyword>
<evidence type="ECO:0000313" key="22">
    <source>
        <dbReference type="Proteomes" id="UP000807342"/>
    </source>
</evidence>
<feature type="binding site" evidence="15">
    <location>
        <position position="91"/>
    </location>
    <ligand>
        <name>Ca(2+)</name>
        <dbReference type="ChEBI" id="CHEBI:29108"/>
        <label>1</label>
    </ligand>
</feature>
<dbReference type="InterPro" id="IPR001621">
    <property type="entry name" value="Ligninase"/>
</dbReference>
<evidence type="ECO:0000256" key="7">
    <source>
        <dbReference type="ARBA" id="ARBA00022729"/>
    </source>
</evidence>
<feature type="binding site" evidence="15">
    <location>
        <position position="221"/>
    </location>
    <ligand>
        <name>Ca(2+)</name>
        <dbReference type="ChEBI" id="CHEBI:29108"/>
        <label>2</label>
    </ligand>
</feature>
<evidence type="ECO:0000256" key="4">
    <source>
        <dbReference type="ARBA" id="ARBA00022559"/>
    </source>
</evidence>
<comment type="subcellular location">
    <subcellularLocation>
        <location evidence="1">Secreted</location>
    </subcellularLocation>
</comment>
<protein>
    <recommendedName>
        <fullName evidence="18">Peroxidase</fullName>
        <ecNumber evidence="18">1.11.1.-</ecNumber>
    </recommendedName>
</protein>
<comment type="similarity">
    <text evidence="2 18">Belongs to the peroxidase family. Ligninase subfamily.</text>
</comment>
<dbReference type="Pfam" id="PF11895">
    <property type="entry name" value="Peroxidase_ext"/>
    <property type="match status" value="1"/>
</dbReference>
<dbReference type="Gene3D" id="1.10.420.10">
    <property type="entry name" value="Peroxidase, domain 2"/>
    <property type="match status" value="1"/>
</dbReference>
<evidence type="ECO:0000256" key="19">
    <source>
        <dbReference type="SAM" id="MobiDB-lite"/>
    </source>
</evidence>
<dbReference type="PROSITE" id="PS50873">
    <property type="entry name" value="PEROXIDASE_4"/>
    <property type="match status" value="1"/>
</dbReference>
<dbReference type="EMBL" id="MU151057">
    <property type="protein sequence ID" value="KAF9453904.1"/>
    <property type="molecule type" value="Genomic_DNA"/>
</dbReference>
<feature type="binding site" evidence="15">
    <location>
        <position position="214"/>
    </location>
    <ligand>
        <name>Ca(2+)</name>
        <dbReference type="ChEBI" id="CHEBI:29108"/>
        <label>2</label>
    </ligand>
</feature>
<feature type="disulfide bond" evidence="17">
    <location>
        <begin position="30"/>
        <end position="43"/>
    </location>
</feature>
<name>A0A9P5XN61_9AGAR</name>
<dbReference type="InterPro" id="IPR002016">
    <property type="entry name" value="Haem_peroxidase"/>
</dbReference>
<dbReference type="AlphaFoldDB" id="A0A9P5XN61"/>
<evidence type="ECO:0000256" key="9">
    <source>
        <dbReference type="ARBA" id="ARBA00023002"/>
    </source>
</evidence>
<dbReference type="PROSITE" id="PS00435">
    <property type="entry name" value="PEROXIDASE_1"/>
    <property type="match status" value="1"/>
</dbReference>
<evidence type="ECO:0000256" key="6">
    <source>
        <dbReference type="ARBA" id="ARBA00022723"/>
    </source>
</evidence>
<dbReference type="GO" id="GO:0004601">
    <property type="term" value="F:peroxidase activity"/>
    <property type="evidence" value="ECO:0007669"/>
    <property type="project" value="UniProtKB-KW"/>
</dbReference>
<keyword evidence="4 18" id="KW-0575">Peroxidase</keyword>
<keyword evidence="3" id="KW-0964">Secreted</keyword>
<feature type="compositionally biased region" description="Polar residues" evidence="19">
    <location>
        <begin position="344"/>
        <end position="357"/>
    </location>
</feature>
<dbReference type="PANTHER" id="PTHR31356">
    <property type="entry name" value="THYLAKOID LUMENAL 29 KDA PROTEIN, CHLOROPLASTIC-RELATED"/>
    <property type="match status" value="1"/>
</dbReference>
<dbReference type="EC" id="1.11.1.-" evidence="18"/>
<evidence type="ECO:0000256" key="13">
    <source>
        <dbReference type="ARBA" id="ARBA00023324"/>
    </source>
</evidence>
<evidence type="ECO:0000256" key="18">
    <source>
        <dbReference type="RuleBase" id="RU363051"/>
    </source>
</evidence>
<dbReference type="Pfam" id="PF00141">
    <property type="entry name" value="peroxidase"/>
    <property type="match status" value="1"/>
</dbReference>
<dbReference type="SUPFAM" id="SSF48113">
    <property type="entry name" value="Heme-dependent peroxidases"/>
    <property type="match status" value="1"/>
</dbReference>
<feature type="disulfide bond" evidence="17">
    <location>
        <begin position="42"/>
        <end position="306"/>
    </location>
</feature>
<evidence type="ECO:0000256" key="2">
    <source>
        <dbReference type="ARBA" id="ARBA00006089"/>
    </source>
</evidence>
<sequence length="357" mass="38161">MAFKHLLTFVLAITATSFVKAVPASKRVRCPDGKNTVSNEACCALFPVLEDIQTNLFENQCGEEFHESLRLTFHDAIGFSPKLGGGGADGSIVTFSDVETAFHANNGIDDIVDLQKKFIPKYNISAGDFIQFAGAVGLTNCPGAPRIQFFMGRPPAKAASPDLLVPEPFDSVTKILARFKDAGFNPDEVVALLASHSVAASDTIVPGLRGVPFDSTPGVFDTQFFIETMLKGTMFPGGVGGNQGEAAAPIAGEIRISSDEDLARDPRTACEWQTFATDQNKMANAFADAMLKLSLLGQDKKKMIDCSEVIPQAKTLAPKPFFPANLTIKDLQQTCKTPFPKLPSNPSVTSVAPVPTS</sequence>
<evidence type="ECO:0000256" key="17">
    <source>
        <dbReference type="PIRSR" id="PIRSR601621-4"/>
    </source>
</evidence>
<dbReference type="GO" id="GO:0005576">
    <property type="term" value="C:extracellular region"/>
    <property type="evidence" value="ECO:0007669"/>
    <property type="project" value="UniProtKB-SubCell"/>
</dbReference>
<evidence type="ECO:0000256" key="1">
    <source>
        <dbReference type="ARBA" id="ARBA00004613"/>
    </source>
</evidence>
<feature type="binding site" evidence="15">
    <location>
        <position position="75"/>
    </location>
    <ligand>
        <name>Ca(2+)</name>
        <dbReference type="ChEBI" id="CHEBI:29108"/>
        <label>1</label>
    </ligand>
</feature>
<feature type="binding site" evidence="15">
    <location>
        <position position="197"/>
    </location>
    <ligand>
        <name>Ca(2+)</name>
        <dbReference type="ChEBI" id="CHEBI:29108"/>
        <label>2</label>
    </ligand>
</feature>
<dbReference type="InterPro" id="IPR044831">
    <property type="entry name" value="Ccp1-like"/>
</dbReference>
<feature type="disulfide bond" evidence="17">
    <location>
        <begin position="270"/>
        <end position="335"/>
    </location>
</feature>
<evidence type="ECO:0000256" key="5">
    <source>
        <dbReference type="ARBA" id="ARBA00022617"/>
    </source>
</evidence>
<evidence type="ECO:0000256" key="10">
    <source>
        <dbReference type="ARBA" id="ARBA00023004"/>
    </source>
</evidence>
<keyword evidence="10 15" id="KW-0408">Iron</keyword>
<keyword evidence="7 18" id="KW-0732">Signal</keyword>
<dbReference type="GO" id="GO:0034599">
    <property type="term" value="P:cellular response to oxidative stress"/>
    <property type="evidence" value="ECO:0007669"/>
    <property type="project" value="InterPro"/>
</dbReference>
<dbReference type="OrthoDB" id="2113341at2759"/>
<feature type="binding site" evidence="15">
    <location>
        <position position="89"/>
    </location>
    <ligand>
        <name>Ca(2+)</name>
        <dbReference type="ChEBI" id="CHEBI:29108"/>
        <label>1</label>
    </ligand>
</feature>
<proteinExistence type="inferred from homology"/>
<feature type="region of interest" description="Disordered" evidence="19">
    <location>
        <begin position="338"/>
        <end position="357"/>
    </location>
</feature>
<evidence type="ECO:0000256" key="3">
    <source>
        <dbReference type="ARBA" id="ARBA00022525"/>
    </source>
</evidence>
<feature type="domain" description="Plant heme peroxidase family profile" evidence="20">
    <location>
        <begin position="124"/>
        <end position="310"/>
    </location>
</feature>
<dbReference type="PANTHER" id="PTHR31356:SF66">
    <property type="entry name" value="CATALASE-PEROXIDASE"/>
    <property type="match status" value="1"/>
</dbReference>
<accession>A0A9P5XN61</accession>
<comment type="cofactor">
    <cofactor evidence="15">
        <name>heme b</name>
        <dbReference type="ChEBI" id="CHEBI:60344"/>
    </cofactor>
    <text evidence="15">Binds 1 heme b (iron(II)-protoporphyrin IX) group per subunit.</text>
</comment>
<dbReference type="GO" id="GO:0046872">
    <property type="term" value="F:metal ion binding"/>
    <property type="evidence" value="ECO:0007669"/>
    <property type="project" value="UniProtKB-UniRule"/>
</dbReference>
<feature type="signal peptide" evidence="18">
    <location>
        <begin position="1"/>
        <end position="21"/>
    </location>
</feature>
<dbReference type="InterPro" id="IPR024589">
    <property type="entry name" value="Ligninase_C"/>
</dbReference>
<evidence type="ECO:0000256" key="16">
    <source>
        <dbReference type="PIRSR" id="PIRSR601621-3"/>
    </source>
</evidence>
<feature type="site" description="Transition state stabilizer" evidence="16">
    <location>
        <position position="70"/>
    </location>
</feature>
<keyword evidence="5 15" id="KW-0349">Heme</keyword>
<dbReference type="GO" id="GO:0020037">
    <property type="term" value="F:heme binding"/>
    <property type="evidence" value="ECO:0007669"/>
    <property type="project" value="UniProtKB-UniRule"/>
</dbReference>
<dbReference type="PRINTS" id="PR00458">
    <property type="entry name" value="PEROXIDASE"/>
</dbReference>
<comment type="cofactor">
    <cofactor evidence="15 18">
        <name>Ca(2+)</name>
        <dbReference type="ChEBI" id="CHEBI:29108"/>
    </cofactor>
    <text evidence="15 18">Binds 2 calcium ions per subunit.</text>
</comment>
<dbReference type="Proteomes" id="UP000807342">
    <property type="component" value="Unassembled WGS sequence"/>
</dbReference>
<evidence type="ECO:0000313" key="21">
    <source>
        <dbReference type="EMBL" id="KAF9453904.1"/>
    </source>
</evidence>
<gene>
    <name evidence="21" type="ORF">P691DRAFT_770920</name>
</gene>
<evidence type="ECO:0000259" key="20">
    <source>
        <dbReference type="PROSITE" id="PS50873"/>
    </source>
</evidence>
<dbReference type="GO" id="GO:0042744">
    <property type="term" value="P:hydrogen peroxide catabolic process"/>
    <property type="evidence" value="ECO:0007669"/>
    <property type="project" value="UniProtKB-KW"/>
</dbReference>
<dbReference type="PRINTS" id="PR00462">
    <property type="entry name" value="LIGNINASE"/>
</dbReference>
<feature type="binding site" description="axial binding residue" evidence="15">
    <location>
        <position position="196"/>
    </location>
    <ligand>
        <name>heme b</name>
        <dbReference type="ChEBI" id="CHEBI:60344"/>
    </ligand>
    <ligandPart>
        <name>Fe</name>
        <dbReference type="ChEBI" id="CHEBI:18248"/>
    </ligandPart>
</feature>
<feature type="binding site" evidence="15">
    <location>
        <position position="87"/>
    </location>
    <ligand>
        <name>Ca(2+)</name>
        <dbReference type="ChEBI" id="CHEBI:29108"/>
        <label>1</label>
    </ligand>
</feature>
<keyword evidence="8 15" id="KW-0106">Calcium</keyword>
<feature type="active site" description="Proton acceptor" evidence="14">
    <location>
        <position position="74"/>
    </location>
</feature>